<accession>A0ACA9LGL0</accession>
<comment type="caution">
    <text evidence="1">The sequence shown here is derived from an EMBL/GenBank/DDBJ whole genome shotgun (WGS) entry which is preliminary data.</text>
</comment>
<dbReference type="Proteomes" id="UP000789920">
    <property type="component" value="Unassembled WGS sequence"/>
</dbReference>
<keyword evidence="2" id="KW-1185">Reference proteome</keyword>
<reference evidence="1" key="1">
    <citation type="submission" date="2021-06" db="EMBL/GenBank/DDBJ databases">
        <authorList>
            <person name="Kallberg Y."/>
            <person name="Tangrot J."/>
            <person name="Rosling A."/>
        </authorList>
    </citation>
    <scope>NUCLEOTIDE SEQUENCE</scope>
    <source>
        <strain evidence="1">MA461A</strain>
    </source>
</reference>
<organism evidence="1 2">
    <name type="scientific">Racocetra persica</name>
    <dbReference type="NCBI Taxonomy" id="160502"/>
    <lineage>
        <taxon>Eukaryota</taxon>
        <taxon>Fungi</taxon>
        <taxon>Fungi incertae sedis</taxon>
        <taxon>Mucoromycota</taxon>
        <taxon>Glomeromycotina</taxon>
        <taxon>Glomeromycetes</taxon>
        <taxon>Diversisporales</taxon>
        <taxon>Gigasporaceae</taxon>
        <taxon>Racocetra</taxon>
    </lineage>
</organism>
<evidence type="ECO:0000313" key="1">
    <source>
        <dbReference type="EMBL" id="CAG8525448.1"/>
    </source>
</evidence>
<proteinExistence type="predicted"/>
<gene>
    <name evidence="1" type="ORF">RPERSI_LOCUS2897</name>
</gene>
<sequence>TISSNNKFLSGTALYHASDNEDIFREFTFKNFTGNAETLIIDFEKNSIILMIGRYVYHESIEYLCLIQTISISLSHPNSVYVSKDLSYAFFLLLFTAPAVTNFYKFNTSIERQSFMLSKKLYNPITGQKDIELDVIVSYTNPNGHYDLLKNSLKKSIISAIGKLKLNPTSKISHIISSEIKWSYVANEPKFLSQLLAKKAKSIKEFNNQLDIIEKQYTTINSQTSNKKRKVGLFFFGSKSSNEKAPTIDLTTLISQI</sequence>
<name>A0ACA9LGL0_9GLOM</name>
<dbReference type="EMBL" id="CAJVQC010003352">
    <property type="protein sequence ID" value="CAG8525448.1"/>
    <property type="molecule type" value="Genomic_DNA"/>
</dbReference>
<evidence type="ECO:0000313" key="2">
    <source>
        <dbReference type="Proteomes" id="UP000789920"/>
    </source>
</evidence>
<protein>
    <submittedName>
        <fullName evidence="1">17653_t:CDS:1</fullName>
    </submittedName>
</protein>
<feature type="non-terminal residue" evidence="1">
    <location>
        <position position="1"/>
    </location>
</feature>